<evidence type="ECO:0000256" key="1">
    <source>
        <dbReference type="ARBA" id="ARBA00006479"/>
    </source>
</evidence>
<dbReference type="AlphaFoldDB" id="A0A5D4RS67"/>
<evidence type="ECO:0000313" key="3">
    <source>
        <dbReference type="Proteomes" id="UP000322997"/>
    </source>
</evidence>
<dbReference type="CDD" id="cd24152">
    <property type="entry name" value="ASKHA_NBD_ROK-like"/>
    <property type="match status" value="1"/>
</dbReference>
<reference evidence="2 3" key="1">
    <citation type="submission" date="2019-08" db="EMBL/GenBank/DDBJ databases">
        <title>Bacillus genomes from the desert of Cuatro Cienegas, Coahuila.</title>
        <authorList>
            <person name="Olmedo-Alvarez G."/>
        </authorList>
    </citation>
    <scope>NUCLEOTIDE SEQUENCE [LARGE SCALE GENOMIC DNA]</scope>
    <source>
        <strain evidence="2 3">CH108_3D</strain>
    </source>
</reference>
<dbReference type="Pfam" id="PF00480">
    <property type="entry name" value="ROK"/>
    <property type="match status" value="1"/>
</dbReference>
<protein>
    <submittedName>
        <fullName evidence="2">ROK family protein</fullName>
    </submittedName>
</protein>
<accession>A0A5D4RS67</accession>
<dbReference type="Gene3D" id="3.30.420.40">
    <property type="match status" value="2"/>
</dbReference>
<sequence length="340" mass="37267">MNTKTVMGLSSSILIVANAGKRRVLTGSGNWRNQIDYRERRHVMNHLFAIDIGGTFTKFALVTSQADIVLKEEVPTPVSVEEFSVHVDQVLGRWRRDHQIEGIAISSPGSVTDAGFVLGHSAVNFIHVVNLRALFRERYGLPVTMENDANCAALAERWSGAGAGCDTFACIVCGTGIGGGIVINGRLHKGANLHGGEFGYSLMEGYETWSERGSSFALTKRLKDEPPHGAAWTGSRVFEEAEKGHAAAEKSLNQFFHTMAVGIFNLQYMLDPEKILVGGGITRQPSFLQRLQTELDRVMTAKPIAKVKPTVEVCTHLDQAQLIGAAYVWRKTYGKEDVHV</sequence>
<dbReference type="PANTHER" id="PTHR18964">
    <property type="entry name" value="ROK (REPRESSOR, ORF, KINASE) FAMILY"/>
    <property type="match status" value="1"/>
</dbReference>
<dbReference type="EMBL" id="VTEQ01000005">
    <property type="protein sequence ID" value="TYS52544.1"/>
    <property type="molecule type" value="Genomic_DNA"/>
</dbReference>
<dbReference type="InterPro" id="IPR043129">
    <property type="entry name" value="ATPase_NBD"/>
</dbReference>
<organism evidence="2 3">
    <name type="scientific">Rossellomorea marisflavi</name>
    <dbReference type="NCBI Taxonomy" id="189381"/>
    <lineage>
        <taxon>Bacteria</taxon>
        <taxon>Bacillati</taxon>
        <taxon>Bacillota</taxon>
        <taxon>Bacilli</taxon>
        <taxon>Bacillales</taxon>
        <taxon>Bacillaceae</taxon>
        <taxon>Rossellomorea</taxon>
    </lineage>
</organism>
<evidence type="ECO:0000313" key="2">
    <source>
        <dbReference type="EMBL" id="TYS52544.1"/>
    </source>
</evidence>
<dbReference type="Proteomes" id="UP000322997">
    <property type="component" value="Unassembled WGS sequence"/>
</dbReference>
<dbReference type="InterPro" id="IPR000600">
    <property type="entry name" value="ROK"/>
</dbReference>
<gene>
    <name evidence="2" type="ORF">FZC83_17090</name>
</gene>
<name>A0A5D4RS67_9BACI</name>
<dbReference type="SUPFAM" id="SSF53067">
    <property type="entry name" value="Actin-like ATPase domain"/>
    <property type="match status" value="1"/>
</dbReference>
<comment type="caution">
    <text evidence="2">The sequence shown here is derived from an EMBL/GenBank/DDBJ whole genome shotgun (WGS) entry which is preliminary data.</text>
</comment>
<proteinExistence type="inferred from homology"/>
<dbReference type="PANTHER" id="PTHR18964:SF170">
    <property type="entry name" value="SUGAR KINASE"/>
    <property type="match status" value="1"/>
</dbReference>
<comment type="similarity">
    <text evidence="1">Belongs to the ROK (NagC/XylR) family.</text>
</comment>